<reference evidence="3 4" key="1">
    <citation type="submission" date="2021-03" db="EMBL/GenBank/DDBJ databases">
        <title>Sequencing the genomes of 1000 actinobacteria strains.</title>
        <authorList>
            <person name="Klenk H.-P."/>
        </authorList>
    </citation>
    <scope>NUCLEOTIDE SEQUENCE [LARGE SCALE GENOMIC DNA]</scope>
    <source>
        <strain evidence="3 4">DSM 45516</strain>
    </source>
</reference>
<sequence>MRQLRQAEIAGLLADDTVAYLATIDAAGYPHVTPIWFLWDGSAFRLTSFADRPHVRRIRLNSRVGVVVDHELGLRADGQRPNRQIRIIGDAELTDDRQGRWTARIREKYLRADADLIPTDDDRILITITPTRTWAVASV</sequence>
<gene>
    <name evidence="3" type="ORF">BJ987_000219</name>
</gene>
<dbReference type="EMBL" id="JAGGMR010000001">
    <property type="protein sequence ID" value="MBP2187318.1"/>
    <property type="molecule type" value="Genomic_DNA"/>
</dbReference>
<name>A0ABS4Q6V7_9NOCA</name>
<keyword evidence="4" id="KW-1185">Reference proteome</keyword>
<comment type="caution">
    <text evidence="3">The sequence shown here is derived from an EMBL/GenBank/DDBJ whole genome shotgun (WGS) entry which is preliminary data.</text>
</comment>
<evidence type="ECO:0000313" key="3">
    <source>
        <dbReference type="EMBL" id="MBP2187318.1"/>
    </source>
</evidence>
<feature type="domain" description="Pyridoxamine 5'-phosphate oxidase N-terminal" evidence="2">
    <location>
        <begin position="7"/>
        <end position="136"/>
    </location>
</feature>
<organism evidence="3 4">
    <name type="scientific">Nocardia goodfellowii</name>
    <dbReference type="NCBI Taxonomy" id="882446"/>
    <lineage>
        <taxon>Bacteria</taxon>
        <taxon>Bacillati</taxon>
        <taxon>Actinomycetota</taxon>
        <taxon>Actinomycetes</taxon>
        <taxon>Mycobacteriales</taxon>
        <taxon>Nocardiaceae</taxon>
        <taxon>Nocardia</taxon>
    </lineage>
</organism>
<dbReference type="InterPro" id="IPR012349">
    <property type="entry name" value="Split_barrel_FMN-bd"/>
</dbReference>
<dbReference type="PANTHER" id="PTHR35176:SF6">
    <property type="entry name" value="HEME OXYGENASE HI_0854-RELATED"/>
    <property type="match status" value="1"/>
</dbReference>
<dbReference type="Gene3D" id="2.30.110.10">
    <property type="entry name" value="Electron Transport, Fmn-binding Protein, Chain A"/>
    <property type="match status" value="1"/>
</dbReference>
<evidence type="ECO:0000313" key="4">
    <source>
        <dbReference type="Proteomes" id="UP001519325"/>
    </source>
</evidence>
<dbReference type="Pfam" id="PF01243">
    <property type="entry name" value="PNPOx_N"/>
    <property type="match status" value="1"/>
</dbReference>
<dbReference type="InterPro" id="IPR011576">
    <property type="entry name" value="Pyridox_Oxase_N"/>
</dbReference>
<dbReference type="Proteomes" id="UP001519325">
    <property type="component" value="Unassembled WGS sequence"/>
</dbReference>
<dbReference type="RefSeq" id="WP_209883837.1">
    <property type="nucleotide sequence ID" value="NZ_JAGGMR010000001.1"/>
</dbReference>
<evidence type="ECO:0000256" key="1">
    <source>
        <dbReference type="ARBA" id="ARBA00023002"/>
    </source>
</evidence>
<protein>
    <submittedName>
        <fullName evidence="3">Nitroimidazol reductase NimA-like FMN-containing flavoprotein (Pyridoxamine 5'-phosphate oxidase superfamily)</fullName>
    </submittedName>
</protein>
<keyword evidence="1" id="KW-0560">Oxidoreductase</keyword>
<dbReference type="PANTHER" id="PTHR35176">
    <property type="entry name" value="HEME OXYGENASE HI_0854-RELATED"/>
    <property type="match status" value="1"/>
</dbReference>
<evidence type="ECO:0000259" key="2">
    <source>
        <dbReference type="Pfam" id="PF01243"/>
    </source>
</evidence>
<accession>A0ABS4Q6V7</accession>
<proteinExistence type="predicted"/>
<dbReference type="InterPro" id="IPR052019">
    <property type="entry name" value="F420H2_bilvrd_red/Heme_oxyg"/>
</dbReference>
<dbReference type="SUPFAM" id="SSF50475">
    <property type="entry name" value="FMN-binding split barrel"/>
    <property type="match status" value="1"/>
</dbReference>